<organism evidence="1 2">
    <name type="scientific">Vibrio harveyi</name>
    <name type="common">Beneckea harveyi</name>
    <dbReference type="NCBI Taxonomy" id="669"/>
    <lineage>
        <taxon>Bacteria</taxon>
        <taxon>Pseudomonadati</taxon>
        <taxon>Pseudomonadota</taxon>
        <taxon>Gammaproteobacteria</taxon>
        <taxon>Vibrionales</taxon>
        <taxon>Vibrionaceae</taxon>
        <taxon>Vibrio</taxon>
    </lineage>
</organism>
<accession>A0A454CUX5</accession>
<reference evidence="1 2" key="1">
    <citation type="submission" date="2012-10" db="EMBL/GenBank/DDBJ databases">
        <title>Genome sequence of Vibrio Cholerae HENC-02.</title>
        <authorList>
            <person name="Eppinger M."/>
            <person name="Hasan N.A."/>
            <person name="Sengamalay N."/>
            <person name="Hine E."/>
            <person name="Su Q."/>
            <person name="Daugherty S.C."/>
            <person name="Young S."/>
            <person name="Sadzewicz L."/>
            <person name="Tallon L."/>
            <person name="Cebula T.A."/>
            <person name="Ravel J."/>
            <person name="Colwell R.R."/>
        </authorList>
    </citation>
    <scope>NUCLEOTIDE SEQUENCE [LARGE SCALE GENOMIC DNA]</scope>
    <source>
        <strain evidence="1 2">HENC-02</strain>
    </source>
</reference>
<name>A0A454CUX5_VIBHA</name>
<dbReference type="AlphaFoldDB" id="A0A454CUX5"/>
<feature type="non-terminal residue" evidence="1">
    <location>
        <position position="1"/>
    </location>
</feature>
<sequence length="70" mass="7927">KRAPEDNLSQGRKFLLEGHKVVEIASVNSCALQQVKNTFQGVGYIGEKQLEDIAQQMEWKGRQKPKSVTR</sequence>
<dbReference type="Proteomes" id="UP000008367">
    <property type="component" value="Unassembled WGS sequence"/>
</dbReference>
<dbReference type="EMBL" id="AJSR01001730">
    <property type="protein sequence ID" value="EKM30229.1"/>
    <property type="molecule type" value="Genomic_DNA"/>
</dbReference>
<feature type="non-terminal residue" evidence="1">
    <location>
        <position position="70"/>
    </location>
</feature>
<evidence type="ECO:0000313" key="1">
    <source>
        <dbReference type="EMBL" id="EKM30229.1"/>
    </source>
</evidence>
<evidence type="ECO:0000313" key="2">
    <source>
        <dbReference type="Proteomes" id="UP000008367"/>
    </source>
</evidence>
<comment type="caution">
    <text evidence="1">The sequence shown here is derived from an EMBL/GenBank/DDBJ whole genome shotgun (WGS) entry which is preliminary data.</text>
</comment>
<gene>
    <name evidence="1" type="ORF">VCHENC02_4031</name>
</gene>
<proteinExistence type="predicted"/>
<protein>
    <submittedName>
        <fullName evidence="1">Metallophosphoesterase domain protein</fullName>
    </submittedName>
</protein>